<keyword evidence="5 9" id="KW-1003">Cell membrane</keyword>
<evidence type="ECO:0000313" key="12">
    <source>
        <dbReference type="Proteomes" id="UP000053750"/>
    </source>
</evidence>
<dbReference type="Pfam" id="PF07690">
    <property type="entry name" value="MFS_1"/>
    <property type="match status" value="1"/>
</dbReference>
<evidence type="ECO:0000256" key="2">
    <source>
        <dbReference type="ARBA" id="ARBA00006236"/>
    </source>
</evidence>
<dbReference type="PROSITE" id="PS50850">
    <property type="entry name" value="MFS"/>
    <property type="match status" value="1"/>
</dbReference>
<protein>
    <recommendedName>
        <fullName evidence="9">Bcr/CflA family efflux transporter</fullName>
    </recommendedName>
</protein>
<evidence type="ECO:0000256" key="3">
    <source>
        <dbReference type="ARBA" id="ARBA00007520"/>
    </source>
</evidence>
<feature type="transmembrane region" description="Helical" evidence="9">
    <location>
        <begin position="21"/>
        <end position="43"/>
    </location>
</feature>
<evidence type="ECO:0000259" key="10">
    <source>
        <dbReference type="PROSITE" id="PS50850"/>
    </source>
</evidence>
<dbReference type="NCBIfam" id="TIGR00710">
    <property type="entry name" value="efflux_Bcr_CflA"/>
    <property type="match status" value="1"/>
</dbReference>
<dbReference type="InterPro" id="IPR004812">
    <property type="entry name" value="Efflux_drug-R_Bcr/CmlA"/>
</dbReference>
<accession>A0A9W5S055</accession>
<sequence length="406" mass="41746">MEASLSTAEARRTARNRRLQLVLVLGSLTALAPLSIDMYLPALPMLAGDFQASSASAQLSLTAFFLGLACGQLIAGPVSDAVGRRKPLLIGMSVYVAVSMLGAAAPSIEVFVLLRLVQGFAGAFGIVIARAIVRDYYAGAELTRFFAMLSMVGGAAPVLAPIAGGLLLAVIAWPGIFLVLGGLGACMLLAAFYVVPESLADDNRVKGGLGKSLSVMRMLLADRAFMGYVLALGLVSAGLFAYIAGSPFVLQDIFGVSPQVFSLMFAANGVGFIVGSQLAARFALRFGEKRVLAFGLYLSAINGLILLLILIGGAGLTYVLPPLFIIVCCIGIVSTAGSSLALQNHQKSAGSAAALMGLFSMLLGAVASPLVGLGGSLTALPMGLVIAVCNIGALGCYLGLVRRRPL</sequence>
<dbReference type="EMBL" id="JFHU01000180">
    <property type="protein sequence ID" value="EXX86768.1"/>
    <property type="molecule type" value="Genomic_DNA"/>
</dbReference>
<feature type="transmembrane region" description="Helical" evidence="9">
    <location>
        <begin position="87"/>
        <end position="105"/>
    </location>
</feature>
<dbReference type="GO" id="GO:1990961">
    <property type="term" value="P:xenobiotic detoxification by transmembrane export across the plasma membrane"/>
    <property type="evidence" value="ECO:0007669"/>
    <property type="project" value="InterPro"/>
</dbReference>
<dbReference type="PRINTS" id="PR01035">
    <property type="entry name" value="TCRTETA"/>
</dbReference>
<name>A0A9W5S055_9BACL</name>
<feature type="transmembrane region" description="Helical" evidence="9">
    <location>
        <begin position="55"/>
        <end position="75"/>
    </location>
</feature>
<keyword evidence="4 9" id="KW-0813">Transport</keyword>
<dbReference type="FunFam" id="1.20.1720.10:FF:000005">
    <property type="entry name" value="Bcr/CflA family efflux transporter"/>
    <property type="match status" value="1"/>
</dbReference>
<feature type="transmembrane region" description="Helical" evidence="9">
    <location>
        <begin position="111"/>
        <end position="133"/>
    </location>
</feature>
<evidence type="ECO:0000256" key="5">
    <source>
        <dbReference type="ARBA" id="ARBA00022475"/>
    </source>
</evidence>
<keyword evidence="8 9" id="KW-0472">Membrane</keyword>
<comment type="similarity">
    <text evidence="3">Belongs to the major facilitator superfamily. TCR/Tet family.</text>
</comment>
<feature type="transmembrane region" description="Helical" evidence="9">
    <location>
        <begin position="291"/>
        <end position="311"/>
    </location>
</feature>
<comment type="caution">
    <text evidence="11">The sequence shown here is derived from an EMBL/GenBank/DDBJ whole genome shotgun (WGS) entry which is preliminary data.</text>
</comment>
<feature type="transmembrane region" description="Helical" evidence="9">
    <location>
        <begin position="323"/>
        <end position="342"/>
    </location>
</feature>
<evidence type="ECO:0000256" key="4">
    <source>
        <dbReference type="ARBA" id="ARBA00022448"/>
    </source>
</evidence>
<dbReference type="CDD" id="cd17320">
    <property type="entry name" value="MFS_MdfA_MDR_like"/>
    <property type="match status" value="1"/>
</dbReference>
<comment type="subcellular location">
    <subcellularLocation>
        <location evidence="1 9">Cell membrane</location>
        <topology evidence="1 9">Multi-pass membrane protein</topology>
    </subcellularLocation>
</comment>
<comment type="similarity">
    <text evidence="2 9">Belongs to the major facilitator superfamily. Bcr/CmlA family.</text>
</comment>
<dbReference type="InterPro" id="IPR020846">
    <property type="entry name" value="MFS_dom"/>
</dbReference>
<evidence type="ECO:0000256" key="6">
    <source>
        <dbReference type="ARBA" id="ARBA00022692"/>
    </source>
</evidence>
<dbReference type="Gene3D" id="1.20.1720.10">
    <property type="entry name" value="Multidrug resistance protein D"/>
    <property type="match status" value="1"/>
</dbReference>
<evidence type="ECO:0000256" key="9">
    <source>
        <dbReference type="RuleBase" id="RU365088"/>
    </source>
</evidence>
<evidence type="ECO:0000256" key="1">
    <source>
        <dbReference type="ARBA" id="ARBA00004651"/>
    </source>
</evidence>
<feature type="domain" description="Major facilitator superfamily (MFS) profile" evidence="10">
    <location>
        <begin position="21"/>
        <end position="404"/>
    </location>
</feature>
<evidence type="ECO:0000313" key="11">
    <source>
        <dbReference type="EMBL" id="EXX86768.1"/>
    </source>
</evidence>
<dbReference type="InterPro" id="IPR005829">
    <property type="entry name" value="Sugar_transporter_CS"/>
</dbReference>
<dbReference type="PANTHER" id="PTHR23502">
    <property type="entry name" value="MAJOR FACILITATOR SUPERFAMILY"/>
    <property type="match status" value="1"/>
</dbReference>
<feature type="transmembrane region" description="Helical" evidence="9">
    <location>
        <begin position="354"/>
        <end position="373"/>
    </location>
</feature>
<feature type="transmembrane region" description="Helical" evidence="9">
    <location>
        <begin position="225"/>
        <end position="243"/>
    </location>
</feature>
<dbReference type="AlphaFoldDB" id="A0A9W5S055"/>
<dbReference type="GO" id="GO:0005886">
    <property type="term" value="C:plasma membrane"/>
    <property type="evidence" value="ECO:0007669"/>
    <property type="project" value="UniProtKB-SubCell"/>
</dbReference>
<dbReference type="InterPro" id="IPR011701">
    <property type="entry name" value="MFS"/>
</dbReference>
<evidence type="ECO:0000256" key="7">
    <source>
        <dbReference type="ARBA" id="ARBA00022989"/>
    </source>
</evidence>
<dbReference type="GO" id="GO:0042910">
    <property type="term" value="F:xenobiotic transmembrane transporter activity"/>
    <property type="evidence" value="ECO:0007669"/>
    <property type="project" value="InterPro"/>
</dbReference>
<gene>
    <name evidence="11" type="ORF">BG53_05430</name>
</gene>
<organism evidence="11 12">
    <name type="scientific">Paenibacillus darwinianus</name>
    <dbReference type="NCBI Taxonomy" id="1380763"/>
    <lineage>
        <taxon>Bacteria</taxon>
        <taxon>Bacillati</taxon>
        <taxon>Bacillota</taxon>
        <taxon>Bacilli</taxon>
        <taxon>Bacillales</taxon>
        <taxon>Paenibacillaceae</taxon>
        <taxon>Paenibacillus</taxon>
    </lineage>
</organism>
<reference evidence="11 12" key="1">
    <citation type="submission" date="2014-02" db="EMBL/GenBank/DDBJ databases">
        <title>Genome sequence of Paenibacillus darwinianus reveals adaptive mechanisms for survival in Antarctic soils.</title>
        <authorList>
            <person name="Dsouza M."/>
            <person name="Taylor M.W."/>
            <person name="Turner S.J."/>
            <person name="Aislabie J."/>
        </authorList>
    </citation>
    <scope>NUCLEOTIDE SEQUENCE [LARGE SCALE GENOMIC DNA]</scope>
    <source>
        <strain evidence="11 12">CE1</strain>
    </source>
</reference>
<feature type="transmembrane region" description="Helical" evidence="9">
    <location>
        <begin position="176"/>
        <end position="195"/>
    </location>
</feature>
<feature type="transmembrane region" description="Helical" evidence="9">
    <location>
        <begin position="379"/>
        <end position="400"/>
    </location>
</feature>
<dbReference type="PROSITE" id="PS00216">
    <property type="entry name" value="SUGAR_TRANSPORT_1"/>
    <property type="match status" value="1"/>
</dbReference>
<keyword evidence="7 9" id="KW-1133">Transmembrane helix</keyword>
<feature type="transmembrane region" description="Helical" evidence="9">
    <location>
        <begin position="263"/>
        <end position="284"/>
    </location>
</feature>
<dbReference type="PANTHER" id="PTHR23502:SF132">
    <property type="entry name" value="POLYAMINE TRANSPORTER 2-RELATED"/>
    <property type="match status" value="1"/>
</dbReference>
<keyword evidence="6 9" id="KW-0812">Transmembrane</keyword>
<evidence type="ECO:0000256" key="8">
    <source>
        <dbReference type="ARBA" id="ARBA00023136"/>
    </source>
</evidence>
<dbReference type="OrthoDB" id="9800416at2"/>
<proteinExistence type="inferred from homology"/>
<dbReference type="InterPro" id="IPR001958">
    <property type="entry name" value="Tet-R_TetA/multi-R_MdtG-like"/>
</dbReference>
<keyword evidence="12" id="KW-1185">Reference proteome</keyword>
<feature type="transmembrane region" description="Helical" evidence="9">
    <location>
        <begin position="145"/>
        <end position="170"/>
    </location>
</feature>
<dbReference type="InterPro" id="IPR036259">
    <property type="entry name" value="MFS_trans_sf"/>
</dbReference>
<dbReference type="Proteomes" id="UP000053750">
    <property type="component" value="Unassembled WGS sequence"/>
</dbReference>
<dbReference type="SUPFAM" id="SSF103473">
    <property type="entry name" value="MFS general substrate transporter"/>
    <property type="match status" value="1"/>
</dbReference>